<evidence type="ECO:0000313" key="2">
    <source>
        <dbReference type="EMBL" id="VEL18728.1"/>
    </source>
</evidence>
<protein>
    <submittedName>
        <fullName evidence="2">Uncharacterized protein</fullName>
    </submittedName>
</protein>
<dbReference type="EMBL" id="CAAALY010038378">
    <property type="protein sequence ID" value="VEL18728.1"/>
    <property type="molecule type" value="Genomic_DNA"/>
</dbReference>
<dbReference type="AlphaFoldDB" id="A0A3S5A3E1"/>
<accession>A0A3S5A3E1</accession>
<sequence>MVSASPLEKLPHSASPPVGVAMPPEGTEP</sequence>
<gene>
    <name evidence="2" type="ORF">PXEA_LOCUS12168</name>
</gene>
<dbReference type="Proteomes" id="UP000784294">
    <property type="component" value="Unassembled WGS sequence"/>
</dbReference>
<proteinExistence type="predicted"/>
<evidence type="ECO:0000256" key="1">
    <source>
        <dbReference type="SAM" id="MobiDB-lite"/>
    </source>
</evidence>
<organism evidence="2 3">
    <name type="scientific">Protopolystoma xenopodis</name>
    <dbReference type="NCBI Taxonomy" id="117903"/>
    <lineage>
        <taxon>Eukaryota</taxon>
        <taxon>Metazoa</taxon>
        <taxon>Spiralia</taxon>
        <taxon>Lophotrochozoa</taxon>
        <taxon>Platyhelminthes</taxon>
        <taxon>Monogenea</taxon>
        <taxon>Polyopisthocotylea</taxon>
        <taxon>Polystomatidea</taxon>
        <taxon>Polystomatidae</taxon>
        <taxon>Protopolystoma</taxon>
    </lineage>
</organism>
<feature type="region of interest" description="Disordered" evidence="1">
    <location>
        <begin position="1"/>
        <end position="29"/>
    </location>
</feature>
<evidence type="ECO:0000313" key="3">
    <source>
        <dbReference type="Proteomes" id="UP000784294"/>
    </source>
</evidence>
<reference evidence="2" key="1">
    <citation type="submission" date="2018-11" db="EMBL/GenBank/DDBJ databases">
        <authorList>
            <consortium name="Pathogen Informatics"/>
        </authorList>
    </citation>
    <scope>NUCLEOTIDE SEQUENCE</scope>
</reference>
<comment type="caution">
    <text evidence="2">The sequence shown here is derived from an EMBL/GenBank/DDBJ whole genome shotgun (WGS) entry which is preliminary data.</text>
</comment>
<keyword evidence="3" id="KW-1185">Reference proteome</keyword>
<name>A0A3S5A3E1_9PLAT</name>